<sequence length="271" mass="30487">MPDEAKIKNAVLSLSAASTAGPDGYNGAFFHNCWDTIKEDIVAFVLEFFKEKVSPNQSGFAKDRLISENVLLDQEIFHKISDKNKGDIVQNLISNVWYSIIINGSRQGFFSSSQGLKQGDPLSSSLFIIAAEVLSRSLNNLYNHPDFIPFSMHDKVPKINHLAYIDDIVIFYSGSSESINPVMKSIGNYEKSSGQLVSRDKSFFLTAPKTLADMINRIRKCSGFMDKNFPFNYLDCPLYVGRKKTEFFDILICKIVKRFNGWQGKLLSYGG</sequence>
<dbReference type="Proteomes" id="UP000189701">
    <property type="component" value="Unplaced"/>
</dbReference>
<dbReference type="InterPro" id="IPR052343">
    <property type="entry name" value="Retrotransposon-Effector_Assoc"/>
</dbReference>
<dbReference type="Pfam" id="PF00078">
    <property type="entry name" value="RVT_1"/>
    <property type="match status" value="1"/>
</dbReference>
<keyword evidence="2" id="KW-1185">Reference proteome</keyword>
<feature type="domain" description="Reverse transcriptase" evidence="1">
    <location>
        <begin position="89"/>
        <end position="210"/>
    </location>
</feature>
<evidence type="ECO:0000259" key="1">
    <source>
        <dbReference type="Pfam" id="PF00078"/>
    </source>
</evidence>
<dbReference type="RefSeq" id="XP_009770889.1">
    <property type="nucleotide sequence ID" value="XM_009772587.1"/>
</dbReference>
<protein>
    <submittedName>
        <fullName evidence="3">Uncharacterized protein LOC104221517</fullName>
    </submittedName>
</protein>
<evidence type="ECO:0000313" key="2">
    <source>
        <dbReference type="Proteomes" id="UP000189701"/>
    </source>
</evidence>
<proteinExistence type="predicted"/>
<reference evidence="3" key="2">
    <citation type="submission" date="2025-08" db="UniProtKB">
        <authorList>
            <consortium name="RefSeq"/>
        </authorList>
    </citation>
    <scope>IDENTIFICATION</scope>
    <source>
        <tissue evidence="3">Leaf</tissue>
    </source>
</reference>
<reference evidence="2" key="1">
    <citation type="journal article" date="2013" name="Genome Biol.">
        <title>Reference genomes and transcriptomes of Nicotiana sylvestris and Nicotiana tomentosiformis.</title>
        <authorList>
            <person name="Sierro N."/>
            <person name="Battey J.N."/>
            <person name="Ouadi S."/>
            <person name="Bovet L."/>
            <person name="Goepfert S."/>
            <person name="Bakaher N."/>
            <person name="Peitsch M.C."/>
            <person name="Ivanov N.V."/>
        </authorList>
    </citation>
    <scope>NUCLEOTIDE SEQUENCE [LARGE SCALE GENOMIC DNA]</scope>
</reference>
<dbReference type="AlphaFoldDB" id="A0A1U7W8A3"/>
<organism evidence="2 3">
    <name type="scientific">Nicotiana sylvestris</name>
    <name type="common">Wood tobacco</name>
    <name type="synonym">South American tobacco</name>
    <dbReference type="NCBI Taxonomy" id="4096"/>
    <lineage>
        <taxon>Eukaryota</taxon>
        <taxon>Viridiplantae</taxon>
        <taxon>Streptophyta</taxon>
        <taxon>Embryophyta</taxon>
        <taxon>Tracheophyta</taxon>
        <taxon>Spermatophyta</taxon>
        <taxon>Magnoliopsida</taxon>
        <taxon>eudicotyledons</taxon>
        <taxon>Gunneridae</taxon>
        <taxon>Pentapetalae</taxon>
        <taxon>asterids</taxon>
        <taxon>lamiids</taxon>
        <taxon>Solanales</taxon>
        <taxon>Solanaceae</taxon>
        <taxon>Nicotianoideae</taxon>
        <taxon>Nicotianeae</taxon>
        <taxon>Nicotiana</taxon>
    </lineage>
</organism>
<dbReference type="OrthoDB" id="1750433at2759"/>
<gene>
    <name evidence="3" type="primary">LOC104221517</name>
</gene>
<dbReference type="PANTHER" id="PTHR46890:SF28">
    <property type="entry name" value="REVERSE TRANSCRIPTASE DOMAIN-CONTAINING PROTEIN"/>
    <property type="match status" value="1"/>
</dbReference>
<dbReference type="eggNOG" id="KOG1075">
    <property type="taxonomic scope" value="Eukaryota"/>
</dbReference>
<name>A0A1U7W8A3_NICSY</name>
<evidence type="ECO:0000313" key="3">
    <source>
        <dbReference type="RefSeq" id="XP_009770889.1"/>
    </source>
</evidence>
<dbReference type="PANTHER" id="PTHR46890">
    <property type="entry name" value="NON-LTR RETROLELEMENT REVERSE TRANSCRIPTASE-LIKE PROTEIN-RELATED"/>
    <property type="match status" value="1"/>
</dbReference>
<accession>A0A1U7W8A3</accession>
<dbReference type="InterPro" id="IPR000477">
    <property type="entry name" value="RT_dom"/>
</dbReference>